<accession>A0A917C3X8</accession>
<keyword evidence="4" id="KW-0804">Transcription</keyword>
<dbReference type="PANTHER" id="PTHR30346">
    <property type="entry name" value="TRANSCRIPTIONAL DUAL REGULATOR HCAR-RELATED"/>
    <property type="match status" value="1"/>
</dbReference>
<dbReference type="Gene3D" id="3.40.190.10">
    <property type="entry name" value="Periplasmic binding protein-like II"/>
    <property type="match status" value="2"/>
</dbReference>
<dbReference type="SUPFAM" id="SSF53850">
    <property type="entry name" value="Periplasmic binding protein-like II"/>
    <property type="match status" value="1"/>
</dbReference>
<dbReference type="Gene3D" id="1.10.10.10">
    <property type="entry name" value="Winged helix-like DNA-binding domain superfamily/Winged helix DNA-binding domain"/>
    <property type="match status" value="1"/>
</dbReference>
<evidence type="ECO:0000313" key="7">
    <source>
        <dbReference type="Proteomes" id="UP000606044"/>
    </source>
</evidence>
<dbReference type="GO" id="GO:0003700">
    <property type="term" value="F:DNA-binding transcription factor activity"/>
    <property type="evidence" value="ECO:0007669"/>
    <property type="project" value="InterPro"/>
</dbReference>
<evidence type="ECO:0000313" key="6">
    <source>
        <dbReference type="EMBL" id="GGF70579.1"/>
    </source>
</evidence>
<dbReference type="RefSeq" id="WP_188580470.1">
    <property type="nucleotide sequence ID" value="NZ_BMCT01000004.1"/>
</dbReference>
<evidence type="ECO:0000256" key="4">
    <source>
        <dbReference type="ARBA" id="ARBA00023163"/>
    </source>
</evidence>
<dbReference type="SUPFAM" id="SSF46785">
    <property type="entry name" value="Winged helix' DNA-binding domain"/>
    <property type="match status" value="1"/>
</dbReference>
<evidence type="ECO:0000256" key="3">
    <source>
        <dbReference type="ARBA" id="ARBA00023125"/>
    </source>
</evidence>
<keyword evidence="2" id="KW-0805">Transcription regulation</keyword>
<reference evidence="6" key="2">
    <citation type="submission" date="2020-09" db="EMBL/GenBank/DDBJ databases">
        <authorList>
            <person name="Sun Q."/>
            <person name="Sedlacek I."/>
        </authorList>
    </citation>
    <scope>NUCLEOTIDE SEQUENCE</scope>
    <source>
        <strain evidence="6">CCM 7897</strain>
    </source>
</reference>
<feature type="domain" description="HTH lysR-type" evidence="5">
    <location>
        <begin position="3"/>
        <end position="61"/>
    </location>
</feature>
<dbReference type="InterPro" id="IPR000847">
    <property type="entry name" value="LysR_HTH_N"/>
</dbReference>
<dbReference type="InterPro" id="IPR005119">
    <property type="entry name" value="LysR_subst-bd"/>
</dbReference>
<sequence>MALSLRQIRYVAEVARLGSIQAAARELSISQSSILAAIDLAEAEIGARMFTRRPSQGMRTTPAGERFIAAARGLLAAETEFVRQIGSLGEGPPRGIRLGCFQPFGPLFMPEVLRRLVARTGPMDISLLEADQLELREWLDTGRIDAAVTYEMGPPFHGDITRICRMPAHVLMRSDDPLAALDAVPLSALAERSLILLDLPQTGGYLSSIIDMSGLGRRIGFRTRTYETVRTAVAAGFGLAILNMRPISPIMVDEPVLCRRPIADPLPPPTLIVVDPYGDSKPRFLMDFIAEMHALFRTLGPQKFAVARPDEEPILLDV</sequence>
<dbReference type="Pfam" id="PF03466">
    <property type="entry name" value="LysR_substrate"/>
    <property type="match status" value="1"/>
</dbReference>
<dbReference type="PROSITE" id="PS50931">
    <property type="entry name" value="HTH_LYSR"/>
    <property type="match status" value="1"/>
</dbReference>
<keyword evidence="7" id="KW-1185">Reference proteome</keyword>
<gene>
    <name evidence="6" type="ORF">GCM10007301_32920</name>
</gene>
<comment type="caution">
    <text evidence="6">The sequence shown here is derived from an EMBL/GenBank/DDBJ whole genome shotgun (WGS) entry which is preliminary data.</text>
</comment>
<organism evidence="6 7">
    <name type="scientific">Azorhizobium oxalatiphilum</name>
    <dbReference type="NCBI Taxonomy" id="980631"/>
    <lineage>
        <taxon>Bacteria</taxon>
        <taxon>Pseudomonadati</taxon>
        <taxon>Pseudomonadota</taxon>
        <taxon>Alphaproteobacteria</taxon>
        <taxon>Hyphomicrobiales</taxon>
        <taxon>Xanthobacteraceae</taxon>
        <taxon>Azorhizobium</taxon>
    </lineage>
</organism>
<dbReference type="EMBL" id="BMCT01000004">
    <property type="protein sequence ID" value="GGF70579.1"/>
    <property type="molecule type" value="Genomic_DNA"/>
</dbReference>
<reference evidence="6" key="1">
    <citation type="journal article" date="2014" name="Int. J. Syst. Evol. Microbiol.">
        <title>Complete genome sequence of Corynebacterium casei LMG S-19264T (=DSM 44701T), isolated from a smear-ripened cheese.</title>
        <authorList>
            <consortium name="US DOE Joint Genome Institute (JGI-PGF)"/>
            <person name="Walter F."/>
            <person name="Albersmeier A."/>
            <person name="Kalinowski J."/>
            <person name="Ruckert C."/>
        </authorList>
    </citation>
    <scope>NUCLEOTIDE SEQUENCE</scope>
    <source>
        <strain evidence="6">CCM 7897</strain>
    </source>
</reference>
<dbReference type="Proteomes" id="UP000606044">
    <property type="component" value="Unassembled WGS sequence"/>
</dbReference>
<dbReference type="PANTHER" id="PTHR30346:SF0">
    <property type="entry name" value="HCA OPERON TRANSCRIPTIONAL ACTIVATOR HCAR"/>
    <property type="match status" value="1"/>
</dbReference>
<evidence type="ECO:0000256" key="1">
    <source>
        <dbReference type="ARBA" id="ARBA00009437"/>
    </source>
</evidence>
<protein>
    <submittedName>
        <fullName evidence="6">LysR family transcriptional regulator</fullName>
    </submittedName>
</protein>
<dbReference type="GO" id="GO:0003677">
    <property type="term" value="F:DNA binding"/>
    <property type="evidence" value="ECO:0007669"/>
    <property type="project" value="UniProtKB-KW"/>
</dbReference>
<name>A0A917C3X8_9HYPH</name>
<comment type="similarity">
    <text evidence="1">Belongs to the LysR transcriptional regulatory family.</text>
</comment>
<keyword evidence="3" id="KW-0238">DNA-binding</keyword>
<evidence type="ECO:0000256" key="2">
    <source>
        <dbReference type="ARBA" id="ARBA00023015"/>
    </source>
</evidence>
<dbReference type="GO" id="GO:0032993">
    <property type="term" value="C:protein-DNA complex"/>
    <property type="evidence" value="ECO:0007669"/>
    <property type="project" value="TreeGrafter"/>
</dbReference>
<dbReference type="InterPro" id="IPR036390">
    <property type="entry name" value="WH_DNA-bd_sf"/>
</dbReference>
<dbReference type="AlphaFoldDB" id="A0A917C3X8"/>
<proteinExistence type="inferred from homology"/>
<dbReference type="InterPro" id="IPR036388">
    <property type="entry name" value="WH-like_DNA-bd_sf"/>
</dbReference>
<evidence type="ECO:0000259" key="5">
    <source>
        <dbReference type="PROSITE" id="PS50931"/>
    </source>
</evidence>
<dbReference type="Pfam" id="PF00126">
    <property type="entry name" value="HTH_1"/>
    <property type="match status" value="1"/>
</dbReference>